<evidence type="ECO:0000256" key="4">
    <source>
        <dbReference type="ARBA" id="ARBA00023180"/>
    </source>
</evidence>
<dbReference type="Proteomes" id="UP000515163">
    <property type="component" value="Unplaced"/>
</dbReference>
<feature type="domain" description="CUB" evidence="8">
    <location>
        <begin position="170"/>
        <end position="298"/>
    </location>
</feature>
<accession>A0A6P8IBI4</accession>
<dbReference type="InterPro" id="IPR000859">
    <property type="entry name" value="CUB_dom"/>
</dbReference>
<evidence type="ECO:0000256" key="3">
    <source>
        <dbReference type="ARBA" id="ARBA00023157"/>
    </source>
</evidence>
<dbReference type="GeneID" id="116297985"/>
<gene>
    <name evidence="10" type="primary">LOC116297985</name>
</gene>
<evidence type="ECO:0000256" key="2">
    <source>
        <dbReference type="ARBA" id="ARBA00022737"/>
    </source>
</evidence>
<evidence type="ECO:0000256" key="6">
    <source>
        <dbReference type="SAM" id="Phobius"/>
    </source>
</evidence>
<reference evidence="10" key="1">
    <citation type="submission" date="2025-08" db="UniProtKB">
        <authorList>
            <consortium name="RefSeq"/>
        </authorList>
    </citation>
    <scope>IDENTIFICATION</scope>
    <source>
        <tissue evidence="10">Tentacle</tissue>
    </source>
</reference>
<dbReference type="FunFam" id="2.60.120.290:FF:000013">
    <property type="entry name" value="Membrane frizzled-related protein"/>
    <property type="match status" value="1"/>
</dbReference>
<feature type="signal peptide" evidence="7">
    <location>
        <begin position="1"/>
        <end position="25"/>
    </location>
</feature>
<keyword evidence="3" id="KW-1015">Disulfide bond</keyword>
<keyword evidence="2" id="KW-0677">Repeat</keyword>
<evidence type="ECO:0000259" key="8">
    <source>
        <dbReference type="PROSITE" id="PS01180"/>
    </source>
</evidence>
<organism evidence="9 10">
    <name type="scientific">Actinia tenebrosa</name>
    <name type="common">Australian red waratah sea anemone</name>
    <dbReference type="NCBI Taxonomy" id="6105"/>
    <lineage>
        <taxon>Eukaryota</taxon>
        <taxon>Metazoa</taxon>
        <taxon>Cnidaria</taxon>
        <taxon>Anthozoa</taxon>
        <taxon>Hexacorallia</taxon>
        <taxon>Actiniaria</taxon>
        <taxon>Actiniidae</taxon>
        <taxon>Actinia</taxon>
    </lineage>
</organism>
<evidence type="ECO:0000256" key="1">
    <source>
        <dbReference type="ARBA" id="ARBA00022729"/>
    </source>
</evidence>
<keyword evidence="6" id="KW-0472">Membrane</keyword>
<evidence type="ECO:0000313" key="9">
    <source>
        <dbReference type="Proteomes" id="UP000515163"/>
    </source>
</evidence>
<proteinExistence type="predicted"/>
<evidence type="ECO:0000256" key="5">
    <source>
        <dbReference type="PROSITE-ProRule" id="PRU00059"/>
    </source>
</evidence>
<feature type="domain" description="CUB" evidence="8">
    <location>
        <begin position="431"/>
        <end position="554"/>
    </location>
</feature>
<dbReference type="OrthoDB" id="5964477at2759"/>
<dbReference type="Gene3D" id="2.60.120.290">
    <property type="entry name" value="Spermadhesin, CUB domain"/>
    <property type="match status" value="5"/>
</dbReference>
<dbReference type="SUPFAM" id="SSF49854">
    <property type="entry name" value="Spermadhesin, CUB domain"/>
    <property type="match status" value="5"/>
</dbReference>
<dbReference type="AlphaFoldDB" id="A0A6P8IBI4"/>
<dbReference type="CDD" id="cd00041">
    <property type="entry name" value="CUB"/>
    <property type="match status" value="5"/>
</dbReference>
<evidence type="ECO:0000313" key="10">
    <source>
        <dbReference type="RefSeq" id="XP_031562170.1"/>
    </source>
</evidence>
<dbReference type="FunFam" id="2.60.120.290:FF:000003">
    <property type="entry name" value="Neuropilin"/>
    <property type="match status" value="1"/>
</dbReference>
<keyword evidence="6" id="KW-0812">Transmembrane</keyword>
<feature type="domain" description="CUB" evidence="8">
    <location>
        <begin position="565"/>
        <end position="678"/>
    </location>
</feature>
<sequence length="723" mass="80114">MERTGLSFLILCACSVVLLLEGVSAFKLGDNARCTLGNTSFALLAKPGFQSIIAFDTNRIYHNLTDDDNITCHWKITAPPGYFVKIKFAQFKGCNELYNCSYYYFEAREGRNESGPLLSKLCTSDQCLDADKIYSIGTDMFVKFYFKKTPINFHVTFLAGVYAVRHDSFCTADFTDDGNHNIIFKESQGMFNTPYSSLHHGYPRFTDCTWKIVAPPGYIVKVEFSSFSLIKVPDCELDFVELSDGAFHSGINLGKYCGTIASARTIYSITSGLTVHFVATAYYSKDPRDGFVARYQILKQKSSGPCTDSNPSNEMSGQGGTLLSPNYPFNYPSNKRCTWVITPLKGQHLQFSTLGFHLKPSTSYSCQDTDHLEVRRGTTAAGTLVGSFCGVNGPIVIYASDSLWVQFVSKQNSYKGFSASYESIANIPRICSPLNNASTNNDLQLSDHRGFLRSPYYPGNYPNKLQCTWKIKGLPGKRIKLTLNDIDLGPPSDTCQSDYLQIRNGMSGSSSLQGNYCKAKTNQVIYSEGNSMWIRFHSDSKATFKGFDASYEINELCDNFNSFDANNNIRLSGSSGNFSSPGYPSNYPKDLYCTWKITVPEGKVKLTFSHFDVTKKSSTCGSDDFVQVYNGIGTHDTIGIYCGENIPGPIYSKDNTMSVYFRTRTGVASGFKAQFSTAAQPTRLAIIGGVVGGVILLTIIGSLVFVFVVRKRRQGSVQHIRMH</sequence>
<dbReference type="PANTHER" id="PTHR24251">
    <property type="entry name" value="OVOCHYMASE-RELATED"/>
    <property type="match status" value="1"/>
</dbReference>
<keyword evidence="1 7" id="KW-0732">Signal</keyword>
<feature type="domain" description="CUB" evidence="8">
    <location>
        <begin position="306"/>
        <end position="424"/>
    </location>
</feature>
<feature type="transmembrane region" description="Helical" evidence="6">
    <location>
        <begin position="684"/>
        <end position="709"/>
    </location>
</feature>
<dbReference type="InParanoid" id="A0A6P8IBI4"/>
<keyword evidence="4" id="KW-0325">Glycoprotein</keyword>
<name>A0A6P8IBI4_ACTTE</name>
<keyword evidence="9" id="KW-1185">Reference proteome</keyword>
<dbReference type="InterPro" id="IPR035914">
    <property type="entry name" value="Sperma_CUB_dom_sf"/>
</dbReference>
<dbReference type="KEGG" id="aten:116297985"/>
<evidence type="ECO:0000256" key="7">
    <source>
        <dbReference type="SAM" id="SignalP"/>
    </source>
</evidence>
<dbReference type="RefSeq" id="XP_031562170.1">
    <property type="nucleotide sequence ID" value="XM_031706310.1"/>
</dbReference>
<feature type="chain" id="PRO_5028012063" evidence="7">
    <location>
        <begin position="26"/>
        <end position="723"/>
    </location>
</feature>
<dbReference type="Pfam" id="PF00431">
    <property type="entry name" value="CUB"/>
    <property type="match status" value="5"/>
</dbReference>
<protein>
    <submittedName>
        <fullName evidence="10">Tolloid-like protein 2</fullName>
    </submittedName>
</protein>
<feature type="domain" description="CUB" evidence="8">
    <location>
        <begin position="34"/>
        <end position="164"/>
    </location>
</feature>
<dbReference type="PROSITE" id="PS01180">
    <property type="entry name" value="CUB"/>
    <property type="match status" value="5"/>
</dbReference>
<keyword evidence="6" id="KW-1133">Transmembrane helix</keyword>
<dbReference type="SMART" id="SM00042">
    <property type="entry name" value="CUB"/>
    <property type="match status" value="5"/>
</dbReference>
<comment type="caution">
    <text evidence="5">Lacks conserved residue(s) required for the propagation of feature annotation.</text>
</comment>